<accession>A0A1G7GDN8</accession>
<dbReference type="Proteomes" id="UP000199412">
    <property type="component" value="Unassembled WGS sequence"/>
</dbReference>
<dbReference type="STRING" id="69960.SAMN05421720_11452"/>
<feature type="domain" description="STAS" evidence="3">
    <location>
        <begin position="1"/>
        <end position="103"/>
    </location>
</feature>
<dbReference type="GO" id="GO:0043856">
    <property type="term" value="F:anti-sigma factor antagonist activity"/>
    <property type="evidence" value="ECO:0007669"/>
    <property type="project" value="InterPro"/>
</dbReference>
<dbReference type="AlphaFoldDB" id="A0A1G7GDN8"/>
<evidence type="ECO:0000259" key="3">
    <source>
        <dbReference type="PROSITE" id="PS50801"/>
    </source>
</evidence>
<sequence>MKHEIAQIAGATVIRLQGQLVFADRMAFDRAASDALSRSTGQLSVDLAGLDYMDSAGLGFLITLREQASKRGVSVVLTNPTGQVSELLSLARFDMLFSIRQGS</sequence>
<evidence type="ECO:0000256" key="2">
    <source>
        <dbReference type="RuleBase" id="RU003749"/>
    </source>
</evidence>
<dbReference type="PANTHER" id="PTHR33495">
    <property type="entry name" value="ANTI-SIGMA FACTOR ANTAGONIST TM_1081-RELATED-RELATED"/>
    <property type="match status" value="1"/>
</dbReference>
<dbReference type="InterPro" id="IPR036513">
    <property type="entry name" value="STAS_dom_sf"/>
</dbReference>
<organism evidence="4 5">
    <name type="scientific">Rhodospira trueperi</name>
    <dbReference type="NCBI Taxonomy" id="69960"/>
    <lineage>
        <taxon>Bacteria</taxon>
        <taxon>Pseudomonadati</taxon>
        <taxon>Pseudomonadota</taxon>
        <taxon>Alphaproteobacteria</taxon>
        <taxon>Rhodospirillales</taxon>
        <taxon>Rhodospirillaceae</taxon>
        <taxon>Rhodospira</taxon>
    </lineage>
</organism>
<comment type="similarity">
    <text evidence="1 2">Belongs to the anti-sigma-factor antagonist family.</text>
</comment>
<dbReference type="InterPro" id="IPR003658">
    <property type="entry name" value="Anti-sigma_ant"/>
</dbReference>
<dbReference type="RefSeq" id="WP_176793793.1">
    <property type="nucleotide sequence ID" value="NZ_FNAP01000014.1"/>
</dbReference>
<proteinExistence type="inferred from homology"/>
<dbReference type="Pfam" id="PF01740">
    <property type="entry name" value="STAS"/>
    <property type="match status" value="1"/>
</dbReference>
<dbReference type="CDD" id="cd07043">
    <property type="entry name" value="STAS_anti-anti-sigma_factors"/>
    <property type="match status" value="1"/>
</dbReference>
<dbReference type="Gene3D" id="3.30.750.24">
    <property type="entry name" value="STAS domain"/>
    <property type="match status" value="1"/>
</dbReference>
<name>A0A1G7GDN8_9PROT</name>
<dbReference type="SUPFAM" id="SSF52091">
    <property type="entry name" value="SpoIIaa-like"/>
    <property type="match status" value="1"/>
</dbReference>
<dbReference type="PROSITE" id="PS50801">
    <property type="entry name" value="STAS"/>
    <property type="match status" value="1"/>
</dbReference>
<reference evidence="4 5" key="1">
    <citation type="submission" date="2016-10" db="EMBL/GenBank/DDBJ databases">
        <authorList>
            <person name="de Groot N.N."/>
        </authorList>
    </citation>
    <scope>NUCLEOTIDE SEQUENCE [LARGE SCALE GENOMIC DNA]</scope>
    <source>
        <strain evidence="4 5">ATCC 700224</strain>
    </source>
</reference>
<protein>
    <recommendedName>
        <fullName evidence="2">Anti-sigma factor antagonist</fullName>
    </recommendedName>
</protein>
<gene>
    <name evidence="4" type="ORF">SAMN05421720_11452</name>
</gene>
<keyword evidence="5" id="KW-1185">Reference proteome</keyword>
<dbReference type="InterPro" id="IPR002645">
    <property type="entry name" value="STAS_dom"/>
</dbReference>
<evidence type="ECO:0000256" key="1">
    <source>
        <dbReference type="ARBA" id="ARBA00009013"/>
    </source>
</evidence>
<dbReference type="EMBL" id="FNAP01000014">
    <property type="protein sequence ID" value="SDE86257.1"/>
    <property type="molecule type" value="Genomic_DNA"/>
</dbReference>
<evidence type="ECO:0000313" key="5">
    <source>
        <dbReference type="Proteomes" id="UP000199412"/>
    </source>
</evidence>
<evidence type="ECO:0000313" key="4">
    <source>
        <dbReference type="EMBL" id="SDE86257.1"/>
    </source>
</evidence>
<dbReference type="NCBIfam" id="TIGR00377">
    <property type="entry name" value="ant_ant_sig"/>
    <property type="match status" value="1"/>
</dbReference>